<dbReference type="InterPro" id="IPR005545">
    <property type="entry name" value="YCII"/>
</dbReference>
<organism evidence="2 3">
    <name type="scientific">Tessaracoccus palaemonis</name>
    <dbReference type="NCBI Taxonomy" id="2829499"/>
    <lineage>
        <taxon>Bacteria</taxon>
        <taxon>Bacillati</taxon>
        <taxon>Actinomycetota</taxon>
        <taxon>Actinomycetes</taxon>
        <taxon>Propionibacteriales</taxon>
        <taxon>Propionibacteriaceae</taxon>
        <taxon>Tessaracoccus</taxon>
    </lineage>
</organism>
<dbReference type="RefSeq" id="WP_219080740.1">
    <property type="nucleotide sequence ID" value="NZ_CP079216.1"/>
</dbReference>
<evidence type="ECO:0000313" key="2">
    <source>
        <dbReference type="EMBL" id="QXT62136.1"/>
    </source>
</evidence>
<evidence type="ECO:0000313" key="3">
    <source>
        <dbReference type="Proteomes" id="UP000824504"/>
    </source>
</evidence>
<dbReference type="Pfam" id="PF03795">
    <property type="entry name" value="YCII"/>
    <property type="match status" value="1"/>
</dbReference>
<keyword evidence="3" id="KW-1185">Reference proteome</keyword>
<evidence type="ECO:0000259" key="1">
    <source>
        <dbReference type="Pfam" id="PF03795"/>
    </source>
</evidence>
<protein>
    <recommendedName>
        <fullName evidence="1">YCII-related domain-containing protein</fullName>
    </recommendedName>
</protein>
<dbReference type="EMBL" id="CP079216">
    <property type="protein sequence ID" value="QXT62136.1"/>
    <property type="molecule type" value="Genomic_DNA"/>
</dbReference>
<name>A0ABX8SFJ5_9ACTN</name>
<proteinExistence type="predicted"/>
<gene>
    <name evidence="2" type="ORF">KDB89_10205</name>
</gene>
<feature type="domain" description="YCII-related" evidence="1">
    <location>
        <begin position="1"/>
        <end position="86"/>
    </location>
</feature>
<reference evidence="2 3" key="1">
    <citation type="submission" date="2021-07" db="EMBL/GenBank/DDBJ databases">
        <title>complete genome sequencing of Tessaracoccus sp.J1M15.</title>
        <authorList>
            <person name="Bae J.-W."/>
            <person name="Kim D.-y."/>
        </authorList>
    </citation>
    <scope>NUCLEOTIDE SEQUENCE [LARGE SCALE GENOMIC DNA]</scope>
    <source>
        <strain evidence="2 3">J1M15</strain>
    </source>
</reference>
<sequence>MKYFAVQYTYSSDADALAAIRPKHREFLASLAGGSLIASGPYVDVEVASALLLFRGETAAEIAALLDEDPFWHASLIVGRSITEWNPVIGVFAG</sequence>
<accession>A0ABX8SFJ5</accession>
<dbReference type="Proteomes" id="UP000824504">
    <property type="component" value="Chromosome"/>
</dbReference>